<sequence length="331" mass="36809">MQTWGEFVPQAAPGHLAIGQGFPALVVCPAQVITVQQACAWVEQHQQAIRSSLAEVGVLLFRGFPLHSAEDFDAFSAAFNYRSFTYQESLSNAVRINFTPRVFSANEAPPEVEIFLHHEMAQTPLAPEKLFFFCLQPADVGGATPVCRSDALYQRLLELVPEFMQDCEQKGLKYRTRMPGENDQQSGQGRSWRSTLNCQTQAEAEAKLVQLGYSWQWLEDGSLEARTPVLPAVIEHESGRKVFFNQLIAAYMGWAGVRDHPAKALSFGDDSAIAAEHLQLAASLAAEFTYPLAWQAGDMALVDNRLAMHGRYPYQGQTKRQVLVALGRDPY</sequence>
<dbReference type="Gene3D" id="3.60.130.10">
    <property type="entry name" value="Clavaminate synthase-like"/>
    <property type="match status" value="1"/>
</dbReference>
<evidence type="ECO:0000256" key="1">
    <source>
        <dbReference type="ARBA" id="ARBA00001954"/>
    </source>
</evidence>
<feature type="domain" description="TauD/TfdA-like" evidence="3">
    <location>
        <begin position="35"/>
        <end position="324"/>
    </location>
</feature>
<gene>
    <name evidence="4" type="ORF">ACFFLH_01900</name>
</gene>
<dbReference type="InterPro" id="IPR003819">
    <property type="entry name" value="TauD/TfdA-like"/>
</dbReference>
<keyword evidence="5" id="KW-1185">Reference proteome</keyword>
<organism evidence="4 5">
    <name type="scientific">Balneatrix alpica</name>
    <dbReference type="NCBI Taxonomy" id="75684"/>
    <lineage>
        <taxon>Bacteria</taxon>
        <taxon>Pseudomonadati</taxon>
        <taxon>Pseudomonadota</taxon>
        <taxon>Gammaproteobacteria</taxon>
        <taxon>Oceanospirillales</taxon>
        <taxon>Balneatrichaceae</taxon>
        <taxon>Balneatrix</taxon>
    </lineage>
</organism>
<dbReference type="SUPFAM" id="SSF51197">
    <property type="entry name" value="Clavaminate synthase-like"/>
    <property type="match status" value="1"/>
</dbReference>
<proteinExistence type="predicted"/>
<dbReference type="EMBL" id="JBHLZN010000001">
    <property type="protein sequence ID" value="MFB9885167.1"/>
    <property type="molecule type" value="Genomic_DNA"/>
</dbReference>
<keyword evidence="4" id="KW-0223">Dioxygenase</keyword>
<dbReference type="InterPro" id="IPR050411">
    <property type="entry name" value="AlphaKG_dependent_hydroxylases"/>
</dbReference>
<name>A0ABV5Z7D4_9GAMM</name>
<keyword evidence="2" id="KW-0560">Oxidoreductase</keyword>
<evidence type="ECO:0000256" key="2">
    <source>
        <dbReference type="ARBA" id="ARBA00023002"/>
    </source>
</evidence>
<evidence type="ECO:0000259" key="3">
    <source>
        <dbReference type="Pfam" id="PF02668"/>
    </source>
</evidence>
<dbReference type="PANTHER" id="PTHR10696">
    <property type="entry name" value="GAMMA-BUTYROBETAINE HYDROXYLASE-RELATED"/>
    <property type="match status" value="1"/>
</dbReference>
<dbReference type="RefSeq" id="WP_027313230.1">
    <property type="nucleotide sequence ID" value="NZ_JBHLZN010000001.1"/>
</dbReference>
<dbReference type="PANTHER" id="PTHR10696:SF21">
    <property type="entry name" value="TAUD_TFDA-LIKE DOMAIN-CONTAINING PROTEIN"/>
    <property type="match status" value="1"/>
</dbReference>
<dbReference type="Proteomes" id="UP001589628">
    <property type="component" value="Unassembled WGS sequence"/>
</dbReference>
<evidence type="ECO:0000313" key="4">
    <source>
        <dbReference type="EMBL" id="MFB9885167.1"/>
    </source>
</evidence>
<comment type="cofactor">
    <cofactor evidence="1">
        <name>Fe(2+)</name>
        <dbReference type="ChEBI" id="CHEBI:29033"/>
    </cofactor>
</comment>
<dbReference type="InterPro" id="IPR042098">
    <property type="entry name" value="TauD-like_sf"/>
</dbReference>
<dbReference type="GO" id="GO:0051213">
    <property type="term" value="F:dioxygenase activity"/>
    <property type="evidence" value="ECO:0007669"/>
    <property type="project" value="UniProtKB-KW"/>
</dbReference>
<comment type="caution">
    <text evidence="4">The sequence shown here is derived from an EMBL/GenBank/DDBJ whole genome shotgun (WGS) entry which is preliminary data.</text>
</comment>
<evidence type="ECO:0000313" key="5">
    <source>
        <dbReference type="Proteomes" id="UP001589628"/>
    </source>
</evidence>
<reference evidence="4 5" key="1">
    <citation type="submission" date="2024-09" db="EMBL/GenBank/DDBJ databases">
        <authorList>
            <person name="Sun Q."/>
            <person name="Mori K."/>
        </authorList>
    </citation>
    <scope>NUCLEOTIDE SEQUENCE [LARGE SCALE GENOMIC DNA]</scope>
    <source>
        <strain evidence="4 5">ATCC 51285</strain>
    </source>
</reference>
<dbReference type="Pfam" id="PF02668">
    <property type="entry name" value="TauD"/>
    <property type="match status" value="1"/>
</dbReference>
<accession>A0ABV5Z7D4</accession>
<protein>
    <submittedName>
        <fullName evidence="4">TauD/TfdA family dioxygenase</fullName>
    </submittedName>
</protein>